<name>A0ABD2X0S4_9HYME</name>
<dbReference type="Proteomes" id="UP001627154">
    <property type="component" value="Unassembled WGS sequence"/>
</dbReference>
<evidence type="ECO:0000313" key="1">
    <source>
        <dbReference type="EMBL" id="KAL3398962.1"/>
    </source>
</evidence>
<sequence length="483" mass="56139">MDSFEKEYPDLADVCKHFWDCGIESEQFYTVEISNIESLLRPFSISKKNSFISSYFFEKNLHLDKISESSSNTNNNIINNKRPHSPEDIIVSEIDNPRFQVNFNVINCRITTPVFMWLRDQLTEVFPTTEEDLWYIEHAKATSTTLEVSEGGKLYWSYKELRRKYRKVGIIVDDDDDNEENATDKAASISTESANNQLFASFYDCLTDPDREKYNDVIVSARWTDTFKKRINLLCKKEGKNFLLTPNFYVHSFKCLLDHSSISLLVSDIETIINEFYITTKITTGFYARSENFFETQWPIITKKFMTIVKVASGQNIKDFKKKHQPLIDAGKHDNLLALFALPWYLNNSHEGITRKQAADAFFLHLKDDSNLAVDRENHEKTLEKLSIRIPLYVILCGTIESISKCYLVFNETIISYSNPFKAILTCIKCQAALRSWPIACEPIYAFFQFIIYKIPMNKSLFFVYKTHASAKNLIEKLQINKK</sequence>
<organism evidence="1 2">
    <name type="scientific">Trichogramma kaykai</name>
    <dbReference type="NCBI Taxonomy" id="54128"/>
    <lineage>
        <taxon>Eukaryota</taxon>
        <taxon>Metazoa</taxon>
        <taxon>Ecdysozoa</taxon>
        <taxon>Arthropoda</taxon>
        <taxon>Hexapoda</taxon>
        <taxon>Insecta</taxon>
        <taxon>Pterygota</taxon>
        <taxon>Neoptera</taxon>
        <taxon>Endopterygota</taxon>
        <taxon>Hymenoptera</taxon>
        <taxon>Apocrita</taxon>
        <taxon>Proctotrupomorpha</taxon>
        <taxon>Chalcidoidea</taxon>
        <taxon>Trichogrammatidae</taxon>
        <taxon>Trichogramma</taxon>
    </lineage>
</organism>
<evidence type="ECO:0000313" key="2">
    <source>
        <dbReference type="Proteomes" id="UP001627154"/>
    </source>
</evidence>
<dbReference type="AlphaFoldDB" id="A0ABD2X0S4"/>
<dbReference type="EMBL" id="JBJJXI010000059">
    <property type="protein sequence ID" value="KAL3398962.1"/>
    <property type="molecule type" value="Genomic_DNA"/>
</dbReference>
<accession>A0ABD2X0S4</accession>
<gene>
    <name evidence="1" type="ORF">TKK_008049</name>
</gene>
<reference evidence="1 2" key="1">
    <citation type="journal article" date="2024" name="bioRxiv">
        <title>A reference genome for Trichogramma kaykai: A tiny desert-dwelling parasitoid wasp with competing sex-ratio distorters.</title>
        <authorList>
            <person name="Culotta J."/>
            <person name="Lindsey A.R."/>
        </authorList>
    </citation>
    <scope>NUCLEOTIDE SEQUENCE [LARGE SCALE GENOMIC DNA]</scope>
    <source>
        <strain evidence="1 2">KSX58</strain>
    </source>
</reference>
<proteinExistence type="predicted"/>
<keyword evidence="2" id="KW-1185">Reference proteome</keyword>
<protein>
    <submittedName>
        <fullName evidence="1">Uncharacterized protein</fullName>
    </submittedName>
</protein>
<comment type="caution">
    <text evidence="1">The sequence shown here is derived from an EMBL/GenBank/DDBJ whole genome shotgun (WGS) entry which is preliminary data.</text>
</comment>